<dbReference type="Pfam" id="PF02472">
    <property type="entry name" value="ExbD"/>
    <property type="match status" value="1"/>
</dbReference>
<name>A0A7C3FXX8_9BACT</name>
<gene>
    <name evidence="15" type="primary">exbD</name>
    <name evidence="15" type="ORF">ENJ67_03180</name>
</gene>
<evidence type="ECO:0000256" key="1">
    <source>
        <dbReference type="ARBA" id="ARBA00003540"/>
    </source>
</evidence>
<keyword evidence="6 13" id="KW-0813">Transport</keyword>
<comment type="function">
    <text evidence="1">Involved in the TonB-dependent energy-dependent transport of various receptor-bound substrates.</text>
</comment>
<evidence type="ECO:0000256" key="9">
    <source>
        <dbReference type="ARBA" id="ARBA00022692"/>
    </source>
</evidence>
<dbReference type="Proteomes" id="UP000886390">
    <property type="component" value="Unassembled WGS sequence"/>
</dbReference>
<dbReference type="GO" id="GO:0005886">
    <property type="term" value="C:plasma membrane"/>
    <property type="evidence" value="ECO:0007669"/>
    <property type="project" value="UniProtKB-SubCell"/>
</dbReference>
<dbReference type="InterPro" id="IPR014171">
    <property type="entry name" value="TonB_ExbD_2"/>
</dbReference>
<organism evidence="15">
    <name type="scientific">Sulfurimonas autotrophica</name>
    <dbReference type="NCBI Taxonomy" id="202747"/>
    <lineage>
        <taxon>Bacteria</taxon>
        <taxon>Pseudomonadati</taxon>
        <taxon>Campylobacterota</taxon>
        <taxon>Epsilonproteobacteria</taxon>
        <taxon>Campylobacterales</taxon>
        <taxon>Sulfurimonadaceae</taxon>
        <taxon>Sulfurimonas</taxon>
    </lineage>
</organism>
<comment type="caution">
    <text evidence="15">The sequence shown here is derived from an EMBL/GenBank/DDBJ whole genome shotgun (WGS) entry which is preliminary data.</text>
</comment>
<evidence type="ECO:0000313" key="15">
    <source>
        <dbReference type="EMBL" id="HFB53711.1"/>
    </source>
</evidence>
<keyword evidence="9 13" id="KW-0812">Transmembrane</keyword>
<evidence type="ECO:0000256" key="2">
    <source>
        <dbReference type="ARBA" id="ARBA00004249"/>
    </source>
</evidence>
<dbReference type="GO" id="GO:0015031">
    <property type="term" value="P:protein transport"/>
    <property type="evidence" value="ECO:0007669"/>
    <property type="project" value="UniProtKB-KW"/>
</dbReference>
<keyword evidence="7" id="KW-1003">Cell membrane</keyword>
<evidence type="ECO:0000256" key="7">
    <source>
        <dbReference type="ARBA" id="ARBA00022475"/>
    </source>
</evidence>
<evidence type="ECO:0000256" key="3">
    <source>
        <dbReference type="ARBA" id="ARBA00005811"/>
    </source>
</evidence>
<evidence type="ECO:0000256" key="14">
    <source>
        <dbReference type="SAM" id="Phobius"/>
    </source>
</evidence>
<keyword evidence="10 13" id="KW-0653">Protein transport</keyword>
<dbReference type="EMBL" id="DRNH01000169">
    <property type="protein sequence ID" value="HFB53711.1"/>
    <property type="molecule type" value="Genomic_DNA"/>
</dbReference>
<feature type="transmembrane region" description="Helical" evidence="14">
    <location>
        <begin position="16"/>
        <end position="37"/>
    </location>
</feature>
<proteinExistence type="inferred from homology"/>
<keyword evidence="8" id="KW-0997">Cell inner membrane</keyword>
<evidence type="ECO:0000256" key="10">
    <source>
        <dbReference type="ARBA" id="ARBA00022927"/>
    </source>
</evidence>
<evidence type="ECO:0000256" key="8">
    <source>
        <dbReference type="ARBA" id="ARBA00022519"/>
    </source>
</evidence>
<reference evidence="15" key="1">
    <citation type="journal article" date="2020" name="mSystems">
        <title>Genome- and Community-Level Interaction Insights into Carbon Utilization and Element Cycling Functions of Hydrothermarchaeota in Hydrothermal Sediment.</title>
        <authorList>
            <person name="Zhou Z."/>
            <person name="Liu Y."/>
            <person name="Xu W."/>
            <person name="Pan J."/>
            <person name="Luo Z.H."/>
            <person name="Li M."/>
        </authorList>
    </citation>
    <scope>NUCLEOTIDE SEQUENCE [LARGE SCALE GENOMIC DNA]</scope>
    <source>
        <strain evidence="15">HyVt-507</strain>
    </source>
</reference>
<evidence type="ECO:0000256" key="13">
    <source>
        <dbReference type="RuleBase" id="RU003879"/>
    </source>
</evidence>
<dbReference type="NCBIfam" id="TIGR02804">
    <property type="entry name" value="ExbD_2"/>
    <property type="match status" value="1"/>
</dbReference>
<accession>A0A7C3FXX8</accession>
<comment type="subcellular location">
    <subcellularLocation>
        <location evidence="2">Cell inner membrane</location>
        <topology evidence="2">Single-pass type II membrane protein</topology>
    </subcellularLocation>
    <subcellularLocation>
        <location evidence="13">Cell membrane</location>
        <topology evidence="13">Single-pass type II membrane protein</topology>
    </subcellularLocation>
</comment>
<evidence type="ECO:0000256" key="11">
    <source>
        <dbReference type="ARBA" id="ARBA00022989"/>
    </source>
</evidence>
<keyword evidence="11 14" id="KW-1133">Transmembrane helix</keyword>
<dbReference type="PANTHER" id="PTHR30558:SF12">
    <property type="entry name" value="BIOPOLYMER TRANSPORT PROTEIN EXBD"/>
    <property type="match status" value="1"/>
</dbReference>
<protein>
    <recommendedName>
        <fullName evidence="5">Biopolymer transport protein ExbD</fullName>
    </recommendedName>
</protein>
<keyword evidence="12 14" id="KW-0472">Membrane</keyword>
<sequence>MSKCKKNFKRFDQINVIPFIDIMLVLLVMVLTTATFIKQGVIPVDLPDAKAKEKQDVQKEVTVYVNAKGEMYYEKEKVDLTQLEQKLAQISKKQTVVLRSDKNSKFQDFVSVMDILKRLGHEQLYIVTKE</sequence>
<dbReference type="InterPro" id="IPR003400">
    <property type="entry name" value="ExbD"/>
</dbReference>
<comment type="similarity">
    <text evidence="3 13">Belongs to the ExbD/TolR family.</text>
</comment>
<dbReference type="Gene3D" id="3.30.420.270">
    <property type="match status" value="1"/>
</dbReference>
<dbReference type="AlphaFoldDB" id="A0A7C3FXX8"/>
<dbReference type="PANTHER" id="PTHR30558">
    <property type="entry name" value="EXBD MEMBRANE COMPONENT OF PMF-DRIVEN MACROMOLECULE IMPORT SYSTEM"/>
    <property type="match status" value="1"/>
</dbReference>
<evidence type="ECO:0000256" key="4">
    <source>
        <dbReference type="ARBA" id="ARBA00011471"/>
    </source>
</evidence>
<comment type="subunit">
    <text evidence="4">The accessory proteins ExbB and ExbD seem to form a complex with TonB.</text>
</comment>
<evidence type="ECO:0000256" key="6">
    <source>
        <dbReference type="ARBA" id="ARBA00022448"/>
    </source>
</evidence>
<evidence type="ECO:0000256" key="5">
    <source>
        <dbReference type="ARBA" id="ARBA00022090"/>
    </source>
</evidence>
<dbReference type="GO" id="GO:0022857">
    <property type="term" value="F:transmembrane transporter activity"/>
    <property type="evidence" value="ECO:0007669"/>
    <property type="project" value="InterPro"/>
</dbReference>
<evidence type="ECO:0000256" key="12">
    <source>
        <dbReference type="ARBA" id="ARBA00023136"/>
    </source>
</evidence>